<accession>A0A1H9TNA8</accession>
<evidence type="ECO:0000313" key="2">
    <source>
        <dbReference type="Proteomes" id="UP000199267"/>
    </source>
</evidence>
<dbReference type="EMBL" id="FOFJ01000166">
    <property type="protein sequence ID" value="SER98800.1"/>
    <property type="molecule type" value="Genomic_DNA"/>
</dbReference>
<feature type="non-terminal residue" evidence="1">
    <location>
        <position position="1"/>
    </location>
</feature>
<proteinExistence type="predicted"/>
<protein>
    <recommendedName>
        <fullName evidence="3">Prophage tail length tape measure protein</fullName>
    </recommendedName>
</protein>
<gene>
    <name evidence="1" type="ORF">SAMN04244573_04696</name>
</gene>
<reference evidence="1 2" key="1">
    <citation type="submission" date="2016-10" db="EMBL/GenBank/DDBJ databases">
        <authorList>
            <person name="de Groot N.N."/>
        </authorList>
    </citation>
    <scope>NUCLEOTIDE SEQUENCE [LARGE SCALE GENOMIC DNA]</scope>
    <source>
        <strain evidence="1 2">DSM 378</strain>
    </source>
</reference>
<dbReference type="Proteomes" id="UP000199267">
    <property type="component" value="Unassembled WGS sequence"/>
</dbReference>
<sequence>YLPELEQMAQQPGPLGEQAAAEVGRVRNALVEARSAATEFKRTLEEGLSSGIQDAVQGLADGTLNLRDAVTSLVSSVADAMAQLAVQRLAEQATAGIMGLLGGGKSDSTAQAAAITSASMVGGQSMAAAIVAAGVQAGAAMAAAISAAGTGQAAGGAASGASGASGIAGEIGAASSQGAAEIGSSITAASETGSGTFSSALNSVFSGGADLFGSLFDSLGGLFGGGGGDSIFSGILGGIGGLFGGGGGAVAAATGGHVTGPGTTTSDSIPAMLSNWEYVTRAAVVQQPGALDFLHAFNANGMAALDDYARRVHHATGGLAGVPAPALPAPSLGTTRLAEPAKAMSTQVQNAINLYAVQDEGQIASMAWGKPGQEHFKVFLQRNASTVRSILKV</sequence>
<evidence type="ECO:0008006" key="3">
    <source>
        <dbReference type="Google" id="ProtNLM"/>
    </source>
</evidence>
<name>A0A1H9TNA8_9GAMM</name>
<dbReference type="AlphaFoldDB" id="A0A1H9TNA8"/>
<organism evidence="1 2">
    <name type="scientific">Azotobacter beijerinckii</name>
    <dbReference type="NCBI Taxonomy" id="170623"/>
    <lineage>
        <taxon>Bacteria</taxon>
        <taxon>Pseudomonadati</taxon>
        <taxon>Pseudomonadota</taxon>
        <taxon>Gammaproteobacteria</taxon>
        <taxon>Pseudomonadales</taxon>
        <taxon>Pseudomonadaceae</taxon>
        <taxon>Azotobacter</taxon>
    </lineage>
</organism>
<evidence type="ECO:0000313" key="1">
    <source>
        <dbReference type="EMBL" id="SER98800.1"/>
    </source>
</evidence>